<comment type="caution">
    <text evidence="3">The sequence shown here is derived from an EMBL/GenBank/DDBJ whole genome shotgun (WGS) entry which is preliminary data.</text>
</comment>
<gene>
    <name evidence="3" type="ORF">KP79_PYT03923</name>
</gene>
<dbReference type="GO" id="GO:0051082">
    <property type="term" value="F:unfolded protein binding"/>
    <property type="evidence" value="ECO:0007669"/>
    <property type="project" value="InterPro"/>
</dbReference>
<evidence type="ECO:0000313" key="4">
    <source>
        <dbReference type="Proteomes" id="UP000242188"/>
    </source>
</evidence>
<dbReference type="InterPro" id="IPR011599">
    <property type="entry name" value="PFD_alpha_archaea"/>
</dbReference>
<dbReference type="NCBIfam" id="TIGR00293">
    <property type="entry name" value="prefoldin subunit alpha"/>
    <property type="match status" value="1"/>
</dbReference>
<dbReference type="PANTHER" id="PTHR12674:SF2">
    <property type="entry name" value="PREFOLDIN SUBUNIT 5"/>
    <property type="match status" value="1"/>
</dbReference>
<dbReference type="Proteomes" id="UP000242188">
    <property type="component" value="Unassembled WGS sequence"/>
</dbReference>
<dbReference type="CDD" id="cd23157">
    <property type="entry name" value="Prefoldin_5"/>
    <property type="match status" value="1"/>
</dbReference>
<dbReference type="GO" id="GO:1990113">
    <property type="term" value="P:RNA polymerase I assembly"/>
    <property type="evidence" value="ECO:0007669"/>
    <property type="project" value="TreeGrafter"/>
</dbReference>
<keyword evidence="4" id="KW-1185">Reference proteome</keyword>
<name>A0A210PRD7_MIZYE</name>
<dbReference type="SUPFAM" id="SSF46579">
    <property type="entry name" value="Prefoldin"/>
    <property type="match status" value="1"/>
</dbReference>
<evidence type="ECO:0000256" key="2">
    <source>
        <dbReference type="ARBA" id="ARBA00023186"/>
    </source>
</evidence>
<keyword evidence="2" id="KW-0143">Chaperone</keyword>
<dbReference type="GO" id="GO:0016272">
    <property type="term" value="C:prefoldin complex"/>
    <property type="evidence" value="ECO:0007669"/>
    <property type="project" value="InterPro"/>
</dbReference>
<dbReference type="InterPro" id="IPR009053">
    <property type="entry name" value="Prefoldin"/>
</dbReference>
<comment type="similarity">
    <text evidence="1">Belongs to the prefoldin subunit alpha family.</text>
</comment>
<reference evidence="3 4" key="1">
    <citation type="journal article" date="2017" name="Nat. Ecol. Evol.">
        <title>Scallop genome provides insights into evolution of bilaterian karyotype and development.</title>
        <authorList>
            <person name="Wang S."/>
            <person name="Zhang J."/>
            <person name="Jiao W."/>
            <person name="Li J."/>
            <person name="Xun X."/>
            <person name="Sun Y."/>
            <person name="Guo X."/>
            <person name="Huan P."/>
            <person name="Dong B."/>
            <person name="Zhang L."/>
            <person name="Hu X."/>
            <person name="Sun X."/>
            <person name="Wang J."/>
            <person name="Zhao C."/>
            <person name="Wang Y."/>
            <person name="Wang D."/>
            <person name="Huang X."/>
            <person name="Wang R."/>
            <person name="Lv J."/>
            <person name="Li Y."/>
            <person name="Zhang Z."/>
            <person name="Liu B."/>
            <person name="Lu W."/>
            <person name="Hui Y."/>
            <person name="Liang J."/>
            <person name="Zhou Z."/>
            <person name="Hou R."/>
            <person name="Li X."/>
            <person name="Liu Y."/>
            <person name="Li H."/>
            <person name="Ning X."/>
            <person name="Lin Y."/>
            <person name="Zhao L."/>
            <person name="Xing Q."/>
            <person name="Dou J."/>
            <person name="Li Y."/>
            <person name="Mao J."/>
            <person name="Guo H."/>
            <person name="Dou H."/>
            <person name="Li T."/>
            <person name="Mu C."/>
            <person name="Jiang W."/>
            <person name="Fu Q."/>
            <person name="Fu X."/>
            <person name="Miao Y."/>
            <person name="Liu J."/>
            <person name="Yu Q."/>
            <person name="Li R."/>
            <person name="Liao H."/>
            <person name="Li X."/>
            <person name="Kong Y."/>
            <person name="Jiang Z."/>
            <person name="Chourrout D."/>
            <person name="Li R."/>
            <person name="Bao Z."/>
        </authorList>
    </citation>
    <scope>NUCLEOTIDE SEQUENCE [LARGE SCALE GENOMIC DNA]</scope>
    <source>
        <strain evidence="3 4">PY_sf001</strain>
    </source>
</reference>
<dbReference type="STRING" id="6573.A0A210PRD7"/>
<organism evidence="3 4">
    <name type="scientific">Mizuhopecten yessoensis</name>
    <name type="common">Japanese scallop</name>
    <name type="synonym">Patinopecten yessoensis</name>
    <dbReference type="NCBI Taxonomy" id="6573"/>
    <lineage>
        <taxon>Eukaryota</taxon>
        <taxon>Metazoa</taxon>
        <taxon>Spiralia</taxon>
        <taxon>Lophotrochozoa</taxon>
        <taxon>Mollusca</taxon>
        <taxon>Bivalvia</taxon>
        <taxon>Autobranchia</taxon>
        <taxon>Pteriomorphia</taxon>
        <taxon>Pectinida</taxon>
        <taxon>Pectinoidea</taxon>
        <taxon>Pectinidae</taxon>
        <taxon>Mizuhopecten</taxon>
    </lineage>
</organism>
<dbReference type="Pfam" id="PF02996">
    <property type="entry name" value="Prefoldin"/>
    <property type="match status" value="1"/>
</dbReference>
<dbReference type="GO" id="GO:1990114">
    <property type="term" value="P:RNA polymerase II core complex assembly"/>
    <property type="evidence" value="ECO:0007669"/>
    <property type="project" value="TreeGrafter"/>
</dbReference>
<dbReference type="GO" id="GO:0005737">
    <property type="term" value="C:cytoplasm"/>
    <property type="evidence" value="ECO:0007669"/>
    <property type="project" value="TreeGrafter"/>
</dbReference>
<protein>
    <submittedName>
        <fullName evidence="3">Prefoldin subunit 5</fullName>
    </submittedName>
</protein>
<dbReference type="GO" id="GO:0006457">
    <property type="term" value="P:protein folding"/>
    <property type="evidence" value="ECO:0007669"/>
    <property type="project" value="InterPro"/>
</dbReference>
<dbReference type="InterPro" id="IPR004127">
    <property type="entry name" value="Prefoldin_subunit_alpha"/>
</dbReference>
<dbReference type="PANTHER" id="PTHR12674">
    <property type="entry name" value="PREFOLDIN SUBUNIT 5"/>
    <property type="match status" value="1"/>
</dbReference>
<dbReference type="OrthoDB" id="10267474at2759"/>
<dbReference type="GO" id="GO:1990115">
    <property type="term" value="P:RNA polymerase III assembly"/>
    <property type="evidence" value="ECO:0007669"/>
    <property type="project" value="TreeGrafter"/>
</dbReference>
<dbReference type="AlphaFoldDB" id="A0A210PRD7"/>
<evidence type="ECO:0000256" key="1">
    <source>
        <dbReference type="ARBA" id="ARBA00010048"/>
    </source>
</evidence>
<sequence length="156" mass="17647">MAGKQQQIDVSQLPAPQLNQLTQQLDQEIEFFSNSMNQLKLAQGKFVESQECLNKVSPDNLSKDILVPLTSSMYVPGQLSDVQNVLVDIGTGYYVEMEVSKGKQYFKRKVEYITKQMEKIQPVLQEKYRMKQATVEILQSKIQAMSLQQQGAAAKA</sequence>
<accession>A0A210PRD7</accession>
<evidence type="ECO:0000313" key="3">
    <source>
        <dbReference type="EMBL" id="OWF39077.1"/>
    </source>
</evidence>
<dbReference type="EMBL" id="NEDP02005545">
    <property type="protein sequence ID" value="OWF39077.1"/>
    <property type="molecule type" value="Genomic_DNA"/>
</dbReference>
<dbReference type="Gene3D" id="1.10.287.370">
    <property type="match status" value="1"/>
</dbReference>
<dbReference type="FunFam" id="1.10.287.370:FF:000004">
    <property type="entry name" value="Probable prefoldin subunit 5"/>
    <property type="match status" value="1"/>
</dbReference>
<proteinExistence type="inferred from homology"/>